<feature type="region of interest" description="Disordered" evidence="3">
    <location>
        <begin position="163"/>
        <end position="182"/>
    </location>
</feature>
<keyword evidence="2" id="KW-0819">tRNA processing</keyword>
<name>A0AAV4JYN6_9GAST</name>
<evidence type="ECO:0000313" key="5">
    <source>
        <dbReference type="EMBL" id="GFS27174.1"/>
    </source>
</evidence>
<keyword evidence="6" id="KW-1185">Reference proteome</keyword>
<dbReference type="InterPro" id="IPR018593">
    <property type="entry name" value="tRNA-endonuc_su_Sen15"/>
</dbReference>
<protein>
    <submittedName>
        <fullName evidence="5">tRNA-splicing endonuclease subunit Sen15</fullName>
    </submittedName>
</protein>
<gene>
    <name evidence="5" type="ORF">ElyMa_005242900</name>
</gene>
<keyword evidence="5" id="KW-0255">Endonuclease</keyword>
<dbReference type="AlphaFoldDB" id="A0AAV4JYN6"/>
<comment type="similarity">
    <text evidence="1">Belongs to the SEN15 family.</text>
</comment>
<reference evidence="5 6" key="1">
    <citation type="journal article" date="2021" name="Elife">
        <title>Chloroplast acquisition without the gene transfer in kleptoplastic sea slugs, Plakobranchus ocellatus.</title>
        <authorList>
            <person name="Maeda T."/>
            <person name="Takahashi S."/>
            <person name="Yoshida T."/>
            <person name="Shimamura S."/>
            <person name="Takaki Y."/>
            <person name="Nagai Y."/>
            <person name="Toyoda A."/>
            <person name="Suzuki Y."/>
            <person name="Arimoto A."/>
            <person name="Ishii H."/>
            <person name="Satoh N."/>
            <person name="Nishiyama T."/>
            <person name="Hasebe M."/>
            <person name="Maruyama T."/>
            <person name="Minagawa J."/>
            <person name="Obokata J."/>
            <person name="Shigenobu S."/>
        </authorList>
    </citation>
    <scope>NUCLEOTIDE SEQUENCE [LARGE SCALE GENOMIC DNA]</scope>
</reference>
<keyword evidence="5" id="KW-0540">Nuclease</keyword>
<dbReference type="Proteomes" id="UP000762676">
    <property type="component" value="Unassembled WGS sequence"/>
</dbReference>
<dbReference type="GO" id="GO:0004519">
    <property type="term" value="F:endonuclease activity"/>
    <property type="evidence" value="ECO:0007669"/>
    <property type="project" value="UniProtKB-KW"/>
</dbReference>
<keyword evidence="5" id="KW-0378">Hydrolase</keyword>
<dbReference type="GO" id="GO:0005634">
    <property type="term" value="C:nucleus"/>
    <property type="evidence" value="ECO:0007669"/>
    <property type="project" value="UniProtKB-ARBA"/>
</dbReference>
<dbReference type="SUPFAM" id="SSF53032">
    <property type="entry name" value="tRNA-intron endonuclease catalytic domain-like"/>
    <property type="match status" value="1"/>
</dbReference>
<dbReference type="GO" id="GO:0003676">
    <property type="term" value="F:nucleic acid binding"/>
    <property type="evidence" value="ECO:0007669"/>
    <property type="project" value="InterPro"/>
</dbReference>
<dbReference type="PANTHER" id="PTHR28582">
    <property type="entry name" value="TRNA-SPLICING ENDONUCLEASE SUBUNIT SEN15"/>
    <property type="match status" value="1"/>
</dbReference>
<feature type="domain" description="tRNA-splicing endonuclease subunit Sen15" evidence="4">
    <location>
        <begin position="37"/>
        <end position="133"/>
    </location>
</feature>
<accession>A0AAV4JYN6</accession>
<dbReference type="PANTHER" id="PTHR28582:SF1">
    <property type="entry name" value="TRNA-SPLICING ENDONUCLEASE SUBUNIT SEN15"/>
    <property type="match status" value="1"/>
</dbReference>
<evidence type="ECO:0000256" key="1">
    <source>
        <dbReference type="ARBA" id="ARBA00006091"/>
    </source>
</evidence>
<dbReference type="EMBL" id="BMAT01010459">
    <property type="protein sequence ID" value="GFS27174.1"/>
    <property type="molecule type" value="Genomic_DNA"/>
</dbReference>
<comment type="caution">
    <text evidence="5">The sequence shown here is derived from an EMBL/GenBank/DDBJ whole genome shotgun (WGS) entry which is preliminary data.</text>
</comment>
<dbReference type="InterPro" id="IPR011856">
    <property type="entry name" value="tRNA_endonuc-like_dom_sf"/>
</dbReference>
<dbReference type="GO" id="GO:0006388">
    <property type="term" value="P:tRNA splicing, via endonucleolytic cleavage and ligation"/>
    <property type="evidence" value="ECO:0007669"/>
    <property type="project" value="InterPro"/>
</dbReference>
<evidence type="ECO:0000259" key="4">
    <source>
        <dbReference type="Pfam" id="PF09631"/>
    </source>
</evidence>
<dbReference type="Pfam" id="PF09631">
    <property type="entry name" value="Sen15"/>
    <property type="match status" value="1"/>
</dbReference>
<evidence type="ECO:0000256" key="3">
    <source>
        <dbReference type="SAM" id="MobiDB-lite"/>
    </source>
</evidence>
<dbReference type="Gene3D" id="3.40.1350.10">
    <property type="match status" value="1"/>
</dbReference>
<dbReference type="InterPro" id="IPR036167">
    <property type="entry name" value="tRNA_intron_Endo_cat-like_sf"/>
</dbReference>
<sequence>MASAADDSSTTIRHPLLEDFLQQNPGCDEESAERAFLVYQDLTEVRNWWFTEMAYSEALERPYITGQVSRRLPRQAVLPIGVEERISVHDIQTFFCKIYTSGAPVKSLTMAVNELDSTVVYYKLTYGLSPPDPPEVTTQRKQDKDMQFDRKRRHVAACVQQAMKRTSHETFSKASAEEDEEL</sequence>
<organism evidence="5 6">
    <name type="scientific">Elysia marginata</name>
    <dbReference type="NCBI Taxonomy" id="1093978"/>
    <lineage>
        <taxon>Eukaryota</taxon>
        <taxon>Metazoa</taxon>
        <taxon>Spiralia</taxon>
        <taxon>Lophotrochozoa</taxon>
        <taxon>Mollusca</taxon>
        <taxon>Gastropoda</taxon>
        <taxon>Heterobranchia</taxon>
        <taxon>Euthyneura</taxon>
        <taxon>Panpulmonata</taxon>
        <taxon>Sacoglossa</taxon>
        <taxon>Placobranchoidea</taxon>
        <taxon>Plakobranchidae</taxon>
        <taxon>Elysia</taxon>
    </lineage>
</organism>
<evidence type="ECO:0000256" key="2">
    <source>
        <dbReference type="ARBA" id="ARBA00022694"/>
    </source>
</evidence>
<proteinExistence type="inferred from homology"/>
<evidence type="ECO:0000313" key="6">
    <source>
        <dbReference type="Proteomes" id="UP000762676"/>
    </source>
</evidence>